<sequence>MPSYFYRDTTMLHQVIIEGIGIFSISLGKDFLCSGFLHASLYLLLENLICSSYQIRSVSDAVLHVLAAACGHRTVGHLVVANADYIIDSLCRQLRHLDLNPHVPNVLAAMLSYIGVAHQILPLLEEPMRAVSLELEVLGRHQHPDLTIPFLKAVREIVKASRNEACAMPNEAESFSLRVKSEVVEMIEWSRKNVKKSVIWHDSTSEMSSLASEHWEEMLFKLNESRRYRRTVGSIVGSCLTAATPLLASVNDAASLVALDIVEEGIATLAKVEEAYRHEKESKEAIGRAIEMCSFHDLQDAVDTTDEGADENRLLPAMNKIWPYLIHCLKYKILVATMRCLSVVSTVVQICGGDFFSRRFHTDGAHFWKLLTTSPFQSRPISKGGPILLPYRSTSTSSSEGSMAEVSCMKVQAAALNMIADISRNKRSASAFEVVLKKVSGLVVGIACSSVAGLHDASINALSGLACVDPDLIWLLLADVYYSLKKGIPSPPSADFAEVTQLLPPPSSSKDYLYVQYGGESFGFDVDLSSAEVVFRKLQSKSVF</sequence>
<protein>
    <submittedName>
        <fullName evidence="1">Uncharacterized protein</fullName>
    </submittedName>
</protein>
<reference evidence="1 2" key="1">
    <citation type="journal article" date="2022" name="Hortic Res">
        <title>A haplotype resolved chromosomal level avocado genome allows analysis of novel avocado genes.</title>
        <authorList>
            <person name="Nath O."/>
            <person name="Fletcher S.J."/>
            <person name="Hayward A."/>
            <person name="Shaw L.M."/>
            <person name="Masouleh A.K."/>
            <person name="Furtado A."/>
            <person name="Henry R.J."/>
            <person name="Mitter N."/>
        </authorList>
    </citation>
    <scope>NUCLEOTIDE SEQUENCE [LARGE SCALE GENOMIC DNA]</scope>
    <source>
        <strain evidence="2">cv. Hass</strain>
    </source>
</reference>
<gene>
    <name evidence="1" type="ORF">MRB53_024614</name>
</gene>
<organism evidence="1 2">
    <name type="scientific">Persea americana</name>
    <name type="common">Avocado</name>
    <dbReference type="NCBI Taxonomy" id="3435"/>
    <lineage>
        <taxon>Eukaryota</taxon>
        <taxon>Viridiplantae</taxon>
        <taxon>Streptophyta</taxon>
        <taxon>Embryophyta</taxon>
        <taxon>Tracheophyta</taxon>
        <taxon>Spermatophyta</taxon>
        <taxon>Magnoliopsida</taxon>
        <taxon>Magnoliidae</taxon>
        <taxon>Laurales</taxon>
        <taxon>Lauraceae</taxon>
        <taxon>Persea</taxon>
    </lineage>
</organism>
<name>A0ACC2LCY7_PERAE</name>
<dbReference type="EMBL" id="CM056815">
    <property type="protein sequence ID" value="KAJ8631291.1"/>
    <property type="molecule type" value="Genomic_DNA"/>
</dbReference>
<comment type="caution">
    <text evidence="1">The sequence shown here is derived from an EMBL/GenBank/DDBJ whole genome shotgun (WGS) entry which is preliminary data.</text>
</comment>
<evidence type="ECO:0000313" key="2">
    <source>
        <dbReference type="Proteomes" id="UP001234297"/>
    </source>
</evidence>
<evidence type="ECO:0000313" key="1">
    <source>
        <dbReference type="EMBL" id="KAJ8631291.1"/>
    </source>
</evidence>
<dbReference type="Proteomes" id="UP001234297">
    <property type="component" value="Chromosome 7"/>
</dbReference>
<proteinExistence type="predicted"/>
<keyword evidence="2" id="KW-1185">Reference proteome</keyword>
<accession>A0ACC2LCY7</accession>